<comment type="caution">
    <text evidence="2">The sequence shown here is derived from an EMBL/GenBank/DDBJ whole genome shotgun (WGS) entry which is preliminary data.</text>
</comment>
<protein>
    <submittedName>
        <fullName evidence="2">Putative membrane protein SpoIIM required for sporulation</fullName>
    </submittedName>
</protein>
<evidence type="ECO:0000313" key="3">
    <source>
        <dbReference type="Proteomes" id="UP000295215"/>
    </source>
</evidence>
<dbReference type="RefSeq" id="WP_133712935.1">
    <property type="nucleotide sequence ID" value="NZ_SOAG01000018.1"/>
</dbReference>
<dbReference type="OrthoDB" id="9800053at2"/>
<feature type="transmembrane region" description="Helical" evidence="1">
    <location>
        <begin position="182"/>
        <end position="203"/>
    </location>
</feature>
<dbReference type="EMBL" id="SOAG01000018">
    <property type="protein sequence ID" value="TDS56891.1"/>
    <property type="molecule type" value="Genomic_DNA"/>
</dbReference>
<feature type="transmembrane region" description="Helical" evidence="1">
    <location>
        <begin position="156"/>
        <end position="175"/>
    </location>
</feature>
<gene>
    <name evidence="2" type="ORF">C8P70_11840</name>
</gene>
<proteinExistence type="predicted"/>
<sequence length="321" mass="37603">MREIAFIKQNKNQWLEYEKTIYSNAFQQPDYLADMYLQIMNDLSYAQTFYPKSKVTQYLNNLAEQTYQKIYKTKRIEQNRIIHFFKTDIPLTVYEYRSYLKFTVLLFLLIVGIGVVSSHYDLNFIRLILGDFYVNQTLENIKQDDPMAIYQSGSNWGSFIGITFNNLYVGLRFFLYGIFAGLGTLVFLLYNGIMLGSFQYLFIQENVFMDSFRGIWLHGAMEITGMVVEAFAGFILGGSILFPKTFSRLNSFKTGFKNGLKIYIATIPFTIFAGFIEGFITRYTKIMPDILNYIIIFGTLFIIVYYFFIYPKKVYIKLNKS</sequence>
<evidence type="ECO:0000313" key="2">
    <source>
        <dbReference type="EMBL" id="TDS56891.1"/>
    </source>
</evidence>
<dbReference type="InterPro" id="IPR002798">
    <property type="entry name" value="SpoIIM-like"/>
</dbReference>
<dbReference type="Proteomes" id="UP000295215">
    <property type="component" value="Unassembled WGS sequence"/>
</dbReference>
<reference evidence="2 3" key="1">
    <citation type="submission" date="2019-03" db="EMBL/GenBank/DDBJ databases">
        <title>Genomic Encyclopedia of Archaeal and Bacterial Type Strains, Phase II (KMG-II): from individual species to whole genera.</title>
        <authorList>
            <person name="Goeker M."/>
        </authorList>
    </citation>
    <scope>NUCLEOTIDE SEQUENCE [LARGE SCALE GENOMIC DNA]</scope>
    <source>
        <strain evidence="2 3">DSM 28213</strain>
    </source>
</reference>
<feature type="transmembrane region" description="Helical" evidence="1">
    <location>
        <begin position="290"/>
        <end position="310"/>
    </location>
</feature>
<keyword evidence="1" id="KW-0472">Membrane</keyword>
<keyword evidence="3" id="KW-1185">Reference proteome</keyword>
<dbReference type="AlphaFoldDB" id="A0A4R7ETG1"/>
<feature type="transmembrane region" description="Helical" evidence="1">
    <location>
        <begin position="223"/>
        <end position="242"/>
    </location>
</feature>
<feature type="transmembrane region" description="Helical" evidence="1">
    <location>
        <begin position="99"/>
        <end position="120"/>
    </location>
</feature>
<organism evidence="2 3">
    <name type="scientific">Myroides indicus</name>
    <dbReference type="NCBI Taxonomy" id="1323422"/>
    <lineage>
        <taxon>Bacteria</taxon>
        <taxon>Pseudomonadati</taxon>
        <taxon>Bacteroidota</taxon>
        <taxon>Flavobacteriia</taxon>
        <taxon>Flavobacteriales</taxon>
        <taxon>Flavobacteriaceae</taxon>
        <taxon>Myroides</taxon>
    </lineage>
</organism>
<dbReference type="PANTHER" id="PTHR35337:SF1">
    <property type="entry name" value="SLR1478 PROTEIN"/>
    <property type="match status" value="1"/>
</dbReference>
<accession>A0A4R7ETG1</accession>
<dbReference type="Pfam" id="PF01944">
    <property type="entry name" value="SpoIIM"/>
    <property type="match status" value="1"/>
</dbReference>
<evidence type="ECO:0000256" key="1">
    <source>
        <dbReference type="SAM" id="Phobius"/>
    </source>
</evidence>
<name>A0A4R7ETG1_9FLAO</name>
<feature type="transmembrane region" description="Helical" evidence="1">
    <location>
        <begin position="262"/>
        <end position="284"/>
    </location>
</feature>
<dbReference type="PANTHER" id="PTHR35337">
    <property type="entry name" value="SLR1478 PROTEIN"/>
    <property type="match status" value="1"/>
</dbReference>
<keyword evidence="1" id="KW-1133">Transmembrane helix</keyword>
<keyword evidence="1" id="KW-0812">Transmembrane</keyword>